<comment type="caution">
    <text evidence="1">The sequence shown here is derived from an EMBL/GenBank/DDBJ whole genome shotgun (WGS) entry which is preliminary data.</text>
</comment>
<proteinExistence type="predicted"/>
<dbReference type="RefSeq" id="WP_116035780.1">
    <property type="nucleotide sequence ID" value="NZ_JBHLVV010000041.1"/>
</dbReference>
<sequence length="108" mass="12929">MNEKEIYLLLNSIKKNTDINRLIREGLSYTSIAKLTKEAILNEFVKYEDEKISLSEKGEQYYDLIKDNYKRTNKNEWIEKDLKSQVTRIDKNFIFLPRQDELTFTVIS</sequence>
<dbReference type="EMBL" id="QNUG01000026">
    <property type="protein sequence ID" value="REC69725.1"/>
    <property type="molecule type" value="Genomic_DNA"/>
</dbReference>
<gene>
    <name evidence="1" type="ORF">DRF58_12105</name>
</gene>
<evidence type="ECO:0000313" key="2">
    <source>
        <dbReference type="Proteomes" id="UP000256326"/>
    </source>
</evidence>
<name>A0A3D9CVD3_9FLAO</name>
<reference evidence="1 2" key="1">
    <citation type="journal article" date="2006" name="Int. J. Syst. Evol. Microbiol.">
        <title>Chryseobacterium hispanicum sp. nov., isolated from the drinking water distribution system of Sevilla, Spain.</title>
        <authorList>
            <person name="Gallego V."/>
            <person name="Garcia M.T."/>
            <person name="Ventosa A."/>
        </authorList>
    </citation>
    <scope>NUCLEOTIDE SEQUENCE [LARGE SCALE GENOMIC DNA]</scope>
    <source>
        <strain evidence="1 2">KCTC 22104</strain>
    </source>
</reference>
<evidence type="ECO:0000313" key="1">
    <source>
        <dbReference type="EMBL" id="REC69725.1"/>
    </source>
</evidence>
<accession>A0A3D9CVD3</accession>
<dbReference type="OrthoDB" id="1446067at2"/>
<dbReference type="AlphaFoldDB" id="A0A3D9CVD3"/>
<keyword evidence="2" id="KW-1185">Reference proteome</keyword>
<dbReference type="Proteomes" id="UP000256326">
    <property type="component" value="Unassembled WGS sequence"/>
</dbReference>
<organism evidence="1 2">
    <name type="scientific">Epilithonimonas hispanica</name>
    <dbReference type="NCBI Taxonomy" id="358687"/>
    <lineage>
        <taxon>Bacteria</taxon>
        <taxon>Pseudomonadati</taxon>
        <taxon>Bacteroidota</taxon>
        <taxon>Flavobacteriia</taxon>
        <taxon>Flavobacteriales</taxon>
        <taxon>Weeksellaceae</taxon>
        <taxon>Chryseobacterium group</taxon>
        <taxon>Epilithonimonas</taxon>
    </lineage>
</organism>
<protein>
    <recommendedName>
        <fullName evidence="3">ArnR1-like winged helix-turn-helix domain-containing protein</fullName>
    </recommendedName>
</protein>
<evidence type="ECO:0008006" key="3">
    <source>
        <dbReference type="Google" id="ProtNLM"/>
    </source>
</evidence>